<dbReference type="PROSITE" id="PS50188">
    <property type="entry name" value="B302_SPRY"/>
    <property type="match status" value="1"/>
</dbReference>
<dbReference type="Gene3D" id="3.30.40.10">
    <property type="entry name" value="Zinc/RING finger domain, C3HC4 (zinc finger)"/>
    <property type="match status" value="1"/>
</dbReference>
<organism evidence="9 10">
    <name type="scientific">Stegastes partitus</name>
    <name type="common">bicolor damselfish</name>
    <dbReference type="NCBI Taxonomy" id="144197"/>
    <lineage>
        <taxon>Eukaryota</taxon>
        <taxon>Metazoa</taxon>
        <taxon>Chordata</taxon>
        <taxon>Craniata</taxon>
        <taxon>Vertebrata</taxon>
        <taxon>Euteleostomi</taxon>
        <taxon>Actinopterygii</taxon>
        <taxon>Neopterygii</taxon>
        <taxon>Teleostei</taxon>
        <taxon>Neoteleostei</taxon>
        <taxon>Acanthomorphata</taxon>
        <taxon>Ovalentaria</taxon>
        <taxon>Pomacentridae</taxon>
        <taxon>Stegastes</taxon>
    </lineage>
</organism>
<dbReference type="PANTHER" id="PTHR25465:SF5">
    <property type="entry name" value="E3 UBIQUITIN_ISG15 LIGASE TRIM25-RELATED"/>
    <property type="match status" value="1"/>
</dbReference>
<dbReference type="PANTHER" id="PTHR25465">
    <property type="entry name" value="B-BOX DOMAIN CONTAINING"/>
    <property type="match status" value="1"/>
</dbReference>
<dbReference type="SMART" id="SM00449">
    <property type="entry name" value="SPRY"/>
    <property type="match status" value="1"/>
</dbReference>
<protein>
    <submittedName>
        <fullName evidence="10">E3 ubiquitin/ISG15 ligase TRIM25-like</fullName>
    </submittedName>
</protein>
<dbReference type="Pfam" id="PF00622">
    <property type="entry name" value="SPRY"/>
    <property type="match status" value="1"/>
</dbReference>
<dbReference type="InterPro" id="IPR013320">
    <property type="entry name" value="ConA-like_dom_sf"/>
</dbReference>
<evidence type="ECO:0000259" key="8">
    <source>
        <dbReference type="PROSITE" id="PS50188"/>
    </source>
</evidence>
<evidence type="ECO:0000256" key="2">
    <source>
        <dbReference type="ARBA" id="ARBA00022723"/>
    </source>
</evidence>
<evidence type="ECO:0000256" key="6">
    <source>
        <dbReference type="PROSITE-ProRule" id="PRU00175"/>
    </source>
</evidence>
<dbReference type="SUPFAM" id="SSF49899">
    <property type="entry name" value="Concanavalin A-like lectins/glucanases"/>
    <property type="match status" value="1"/>
</dbReference>
<evidence type="ECO:0000313" key="9">
    <source>
        <dbReference type="Proteomes" id="UP000694891"/>
    </source>
</evidence>
<dbReference type="InterPro" id="IPR043136">
    <property type="entry name" value="B30.2/SPRY_sf"/>
</dbReference>
<keyword evidence="4" id="KW-0862">Zinc</keyword>
<dbReference type="CDD" id="cd16040">
    <property type="entry name" value="SPRY_PRY_SNTX"/>
    <property type="match status" value="1"/>
</dbReference>
<dbReference type="InterPro" id="IPR051051">
    <property type="entry name" value="E3_ubiq-ligase_TRIM/RNF"/>
</dbReference>
<dbReference type="InterPro" id="IPR017907">
    <property type="entry name" value="Znf_RING_CS"/>
</dbReference>
<dbReference type="SMART" id="SM00589">
    <property type="entry name" value="PRY"/>
    <property type="match status" value="1"/>
</dbReference>
<dbReference type="InterPro" id="IPR003879">
    <property type="entry name" value="Butyrophylin_SPRY"/>
</dbReference>
<dbReference type="InterPro" id="IPR006574">
    <property type="entry name" value="PRY"/>
</dbReference>
<dbReference type="SMART" id="SM00184">
    <property type="entry name" value="RING"/>
    <property type="match status" value="1"/>
</dbReference>
<dbReference type="InterPro" id="IPR001841">
    <property type="entry name" value="Znf_RING"/>
</dbReference>
<dbReference type="SUPFAM" id="SSF57850">
    <property type="entry name" value="RING/U-box"/>
    <property type="match status" value="1"/>
</dbReference>
<keyword evidence="9" id="KW-1185">Reference proteome</keyword>
<feature type="domain" description="RING-type" evidence="7">
    <location>
        <begin position="25"/>
        <end position="64"/>
    </location>
</feature>
<evidence type="ECO:0000256" key="4">
    <source>
        <dbReference type="ARBA" id="ARBA00022833"/>
    </source>
</evidence>
<proteinExistence type="predicted"/>
<dbReference type="PROSITE" id="PS00518">
    <property type="entry name" value="ZF_RING_1"/>
    <property type="match status" value="1"/>
</dbReference>
<dbReference type="Pfam" id="PF13765">
    <property type="entry name" value="PRY"/>
    <property type="match status" value="1"/>
</dbReference>
<gene>
    <name evidence="10" type="primary">LOC103368551</name>
</gene>
<evidence type="ECO:0000256" key="5">
    <source>
        <dbReference type="ARBA" id="ARBA00022859"/>
    </source>
</evidence>
<evidence type="ECO:0000313" key="10">
    <source>
        <dbReference type="RefSeq" id="XP_008295179.1"/>
    </source>
</evidence>
<reference evidence="10" key="1">
    <citation type="submission" date="2025-08" db="UniProtKB">
        <authorList>
            <consortium name="RefSeq"/>
        </authorList>
    </citation>
    <scope>IDENTIFICATION</scope>
</reference>
<keyword evidence="1" id="KW-0399">Innate immunity</keyword>
<dbReference type="Pfam" id="PF15227">
    <property type="entry name" value="zf-C3HC4_4"/>
    <property type="match status" value="1"/>
</dbReference>
<dbReference type="PROSITE" id="PS50089">
    <property type="entry name" value="ZF_RING_2"/>
    <property type="match status" value="1"/>
</dbReference>
<accession>A0A9Y4KIJ0</accession>
<keyword evidence="5" id="KW-0391">Immunity</keyword>
<dbReference type="InterPro" id="IPR003877">
    <property type="entry name" value="SPRY_dom"/>
</dbReference>
<evidence type="ECO:0000256" key="1">
    <source>
        <dbReference type="ARBA" id="ARBA00022588"/>
    </source>
</evidence>
<dbReference type="GO" id="GO:0005737">
    <property type="term" value="C:cytoplasm"/>
    <property type="evidence" value="ECO:0007669"/>
    <property type="project" value="UniProtKB-ARBA"/>
</dbReference>
<dbReference type="Gene3D" id="2.60.120.920">
    <property type="match status" value="1"/>
</dbReference>
<name>A0A9Y4KIJ0_9TELE</name>
<dbReference type="InterPro" id="IPR013083">
    <property type="entry name" value="Znf_RING/FYVE/PHD"/>
</dbReference>
<feature type="domain" description="B30.2/SPRY" evidence="8">
    <location>
        <begin position="92"/>
        <end position="283"/>
    </location>
</feature>
<dbReference type="Proteomes" id="UP000694891">
    <property type="component" value="Unplaced"/>
</dbReference>
<dbReference type="GeneID" id="103368551"/>
<dbReference type="PRINTS" id="PR01407">
    <property type="entry name" value="BUTYPHLNCDUF"/>
</dbReference>
<keyword evidence="2" id="KW-0479">Metal-binding</keyword>
<dbReference type="GO" id="GO:0008270">
    <property type="term" value="F:zinc ion binding"/>
    <property type="evidence" value="ECO:0007669"/>
    <property type="project" value="UniProtKB-KW"/>
</dbReference>
<sequence>MRSEPRSEEKMAQRVDQLHSEKLSCGICEDLLTDPVSLCCGHNYCLKCVKARWDGERTYSCPQCGQTFTPRPDLEVNTMLAALVEELKISGPEASPSEPKSRAELLKYSREITLDPNTASTCLVLSDGDRKATVMKQEQLYLDHPDRFTDCCQVLSRESLTGRCYWEVQWTEEGVSVAVAYKSIRRAGNSEECEFGFNDRSWALECSRHGYEVFHNKSPASFADLRSRRVGVYLDHSAGVLSFYSVSDTTTLLHRVQTTFTEPLHAGLWLYSEGATAEICKLT</sequence>
<dbReference type="GO" id="GO:0045087">
    <property type="term" value="P:innate immune response"/>
    <property type="evidence" value="ECO:0007669"/>
    <property type="project" value="UniProtKB-KW"/>
</dbReference>
<dbReference type="InterPro" id="IPR001870">
    <property type="entry name" value="B30.2/SPRY"/>
</dbReference>
<dbReference type="AlphaFoldDB" id="A0A9Y4KIJ0"/>
<dbReference type="RefSeq" id="XP_008295179.1">
    <property type="nucleotide sequence ID" value="XM_008296957.1"/>
</dbReference>
<keyword evidence="3 6" id="KW-0863">Zinc-finger</keyword>
<evidence type="ECO:0000256" key="3">
    <source>
        <dbReference type="ARBA" id="ARBA00022771"/>
    </source>
</evidence>
<evidence type="ECO:0000259" key="7">
    <source>
        <dbReference type="PROSITE" id="PS50089"/>
    </source>
</evidence>